<dbReference type="GO" id="GO:0005886">
    <property type="term" value="C:plasma membrane"/>
    <property type="evidence" value="ECO:0007669"/>
    <property type="project" value="TreeGrafter"/>
</dbReference>
<evidence type="ECO:0000256" key="2">
    <source>
        <dbReference type="ARBA" id="ARBA00006337"/>
    </source>
</evidence>
<dbReference type="PANTHER" id="PTHR22777">
    <property type="entry name" value="HEMOLYSIN-RELATED"/>
    <property type="match status" value="1"/>
</dbReference>
<dbReference type="InterPro" id="IPR016169">
    <property type="entry name" value="FAD-bd_PCMH_sub2"/>
</dbReference>
<dbReference type="Pfam" id="PF01595">
    <property type="entry name" value="CNNM"/>
    <property type="match status" value="1"/>
</dbReference>
<dbReference type="STRING" id="642492.Clole_1632"/>
<evidence type="ECO:0000256" key="10">
    <source>
        <dbReference type="SAM" id="Phobius"/>
    </source>
</evidence>
<dbReference type="CDD" id="cd04590">
    <property type="entry name" value="CBS_pair_CorC_HlyC_assoc"/>
    <property type="match status" value="1"/>
</dbReference>
<evidence type="ECO:0000256" key="4">
    <source>
        <dbReference type="ARBA" id="ARBA00022737"/>
    </source>
</evidence>
<evidence type="ECO:0000256" key="6">
    <source>
        <dbReference type="ARBA" id="ARBA00023122"/>
    </source>
</evidence>
<dbReference type="InterPro" id="IPR036318">
    <property type="entry name" value="FAD-bd_PCMH-like_sf"/>
</dbReference>
<dbReference type="HOGENOM" id="CLU_015237_4_0_9"/>
<dbReference type="SMART" id="SM00116">
    <property type="entry name" value="CBS"/>
    <property type="match status" value="2"/>
</dbReference>
<keyword evidence="14" id="KW-1185">Reference proteome</keyword>
<sequence>MDSDPESLYMTSQFILIGILILLNAFFAAAEMAMVSLNKSRISLQAEKGDKKAKLLLDLIEEPTKVLSTIQVGITLAGFFSSASAATGISESLGGYLTGRGISYGEEIALIGVTIILSYITLVLGELFPKKIALQNAEAVARFTVRPIVFMSKVARPFIKLLSGSTHLLVKLVGMEQSEDGETLSRAEISSLVEQGHATGVINETENKMINSIFKLEAKLANEVMTPRTEVYLINSEMPLESYLDELLQERYSRIPVYEGDIDHIVGILYMKDLIIEAKKSGFEHIDIRSILREPYFVPETKHINKLFKEMQRSKRHLAVLIDEYGGFSGIVSIEDLIEEVMGDIEDEYDEEEPVIQQKGENTYLVSGMIAIKDLNDKLNLEMACENYETLSGLLVDALGYIPEEIPKEPIVYDGLTFRIQEIKEKRIEKVMIQM</sequence>
<dbReference type="RefSeq" id="WP_013656654.1">
    <property type="nucleotide sequence ID" value="NC_015275.1"/>
</dbReference>
<dbReference type="FunFam" id="3.10.580.10:FF:000002">
    <property type="entry name" value="Magnesium/cobalt efflux protein CorC"/>
    <property type="match status" value="1"/>
</dbReference>
<dbReference type="PANTHER" id="PTHR22777:SF17">
    <property type="entry name" value="UPF0053 PROTEIN SLL0260"/>
    <property type="match status" value="1"/>
</dbReference>
<proteinExistence type="inferred from homology"/>
<dbReference type="KEGG" id="cle:Clole_1632"/>
<evidence type="ECO:0000313" key="13">
    <source>
        <dbReference type="EMBL" id="ADZ83357.1"/>
    </source>
</evidence>
<feature type="transmembrane region" description="Helical" evidence="10">
    <location>
        <begin position="108"/>
        <end position="128"/>
    </location>
</feature>
<keyword evidence="3 9" id="KW-0812">Transmembrane</keyword>
<evidence type="ECO:0000256" key="9">
    <source>
        <dbReference type="PROSITE-ProRule" id="PRU01193"/>
    </source>
</evidence>
<dbReference type="InterPro" id="IPR046342">
    <property type="entry name" value="CBS_dom_sf"/>
</dbReference>
<feature type="transmembrane region" description="Helical" evidence="10">
    <location>
        <begin position="12"/>
        <end position="35"/>
    </location>
</feature>
<dbReference type="SUPFAM" id="SSF54631">
    <property type="entry name" value="CBS-domain pair"/>
    <property type="match status" value="1"/>
</dbReference>
<dbReference type="Pfam" id="PF00571">
    <property type="entry name" value="CBS"/>
    <property type="match status" value="2"/>
</dbReference>
<dbReference type="EMBL" id="CP002582">
    <property type="protein sequence ID" value="ADZ83357.1"/>
    <property type="molecule type" value="Genomic_DNA"/>
</dbReference>
<gene>
    <name evidence="13" type="ordered locus">Clole_1632</name>
</gene>
<keyword evidence="6 8" id="KW-0129">CBS domain</keyword>
<dbReference type="Pfam" id="PF03471">
    <property type="entry name" value="CorC_HlyC"/>
    <property type="match status" value="1"/>
</dbReference>
<dbReference type="PROSITE" id="PS51846">
    <property type="entry name" value="CNNM"/>
    <property type="match status" value="1"/>
</dbReference>
<evidence type="ECO:0000313" key="14">
    <source>
        <dbReference type="Proteomes" id="UP000008467"/>
    </source>
</evidence>
<dbReference type="Gene3D" id="3.30.465.10">
    <property type="match status" value="1"/>
</dbReference>
<evidence type="ECO:0000256" key="7">
    <source>
        <dbReference type="ARBA" id="ARBA00023136"/>
    </source>
</evidence>
<comment type="subcellular location">
    <subcellularLocation>
        <location evidence="1">Membrane</location>
        <topology evidence="1">Multi-pass membrane protein</topology>
    </subcellularLocation>
</comment>
<dbReference type="SUPFAM" id="SSF56176">
    <property type="entry name" value="FAD-binding/transporter-associated domain-like"/>
    <property type="match status" value="1"/>
</dbReference>
<dbReference type="GO" id="GO:0050660">
    <property type="term" value="F:flavin adenine dinucleotide binding"/>
    <property type="evidence" value="ECO:0007669"/>
    <property type="project" value="InterPro"/>
</dbReference>
<organism evidence="13 14">
    <name type="scientific">Cellulosilyticum lentocellum (strain ATCC 49066 / DSM 5427 / NCIMB 11756 / RHM5)</name>
    <name type="common">Clostridium lentocellum</name>
    <dbReference type="NCBI Taxonomy" id="642492"/>
    <lineage>
        <taxon>Bacteria</taxon>
        <taxon>Bacillati</taxon>
        <taxon>Bacillota</taxon>
        <taxon>Clostridia</taxon>
        <taxon>Lachnospirales</taxon>
        <taxon>Cellulosilyticaceae</taxon>
        <taxon>Cellulosilyticum</taxon>
    </lineage>
</organism>
<dbReference type="InterPro" id="IPR005170">
    <property type="entry name" value="Transptr-assoc_dom"/>
</dbReference>
<evidence type="ECO:0000256" key="3">
    <source>
        <dbReference type="ARBA" id="ARBA00022692"/>
    </source>
</evidence>
<keyword evidence="4" id="KW-0677">Repeat</keyword>
<evidence type="ECO:0000259" key="12">
    <source>
        <dbReference type="PROSITE" id="PS51846"/>
    </source>
</evidence>
<dbReference type="InterPro" id="IPR044751">
    <property type="entry name" value="Ion_transp-like_CBS"/>
</dbReference>
<dbReference type="Gene3D" id="3.10.580.10">
    <property type="entry name" value="CBS-domain"/>
    <property type="match status" value="1"/>
</dbReference>
<keyword evidence="7 9" id="KW-0472">Membrane</keyword>
<dbReference type="Proteomes" id="UP000008467">
    <property type="component" value="Chromosome"/>
</dbReference>
<keyword evidence="5 9" id="KW-1133">Transmembrane helix</keyword>
<dbReference type="eggNOG" id="COG1253">
    <property type="taxonomic scope" value="Bacteria"/>
</dbReference>
<evidence type="ECO:0000256" key="8">
    <source>
        <dbReference type="PROSITE-ProRule" id="PRU00703"/>
    </source>
</evidence>
<dbReference type="PROSITE" id="PS51371">
    <property type="entry name" value="CBS"/>
    <property type="match status" value="2"/>
</dbReference>
<dbReference type="InterPro" id="IPR000644">
    <property type="entry name" value="CBS_dom"/>
</dbReference>
<evidence type="ECO:0000259" key="11">
    <source>
        <dbReference type="PROSITE" id="PS51371"/>
    </source>
</evidence>
<dbReference type="InterPro" id="IPR002550">
    <property type="entry name" value="CNNM"/>
</dbReference>
<name>F2JKV4_CELLD</name>
<evidence type="ECO:0000256" key="1">
    <source>
        <dbReference type="ARBA" id="ARBA00004141"/>
    </source>
</evidence>
<protein>
    <submittedName>
        <fullName evidence="13">Uncharacterized protein</fullName>
    </submittedName>
</protein>
<feature type="domain" description="CNNM transmembrane" evidence="12">
    <location>
        <begin position="6"/>
        <end position="206"/>
    </location>
</feature>
<dbReference type="SMART" id="SM01091">
    <property type="entry name" value="CorC_HlyC"/>
    <property type="match status" value="1"/>
</dbReference>
<evidence type="ECO:0000256" key="5">
    <source>
        <dbReference type="ARBA" id="ARBA00022989"/>
    </source>
</evidence>
<comment type="similarity">
    <text evidence="2">Belongs to the UPF0053 family.</text>
</comment>
<reference evidence="13 14" key="1">
    <citation type="journal article" date="2011" name="J. Bacteriol.">
        <title>Complete genome sequence of the cellulose-degrading bacterium Cellulosilyticum lentocellum.</title>
        <authorList>
            <consortium name="US DOE Joint Genome Institute"/>
            <person name="Miller D.A."/>
            <person name="Suen G."/>
            <person name="Bruce D."/>
            <person name="Copeland A."/>
            <person name="Cheng J.F."/>
            <person name="Detter C."/>
            <person name="Goodwin L.A."/>
            <person name="Han C.S."/>
            <person name="Hauser L.J."/>
            <person name="Land M.L."/>
            <person name="Lapidus A."/>
            <person name="Lucas S."/>
            <person name="Meincke L."/>
            <person name="Pitluck S."/>
            <person name="Tapia R."/>
            <person name="Teshima H."/>
            <person name="Woyke T."/>
            <person name="Fox B.G."/>
            <person name="Angert E.R."/>
            <person name="Currie C.R."/>
        </authorList>
    </citation>
    <scope>NUCLEOTIDE SEQUENCE [LARGE SCALE GENOMIC DNA]</scope>
    <source>
        <strain evidence="14">ATCC 49066 / DSM 5427 / NCIMB 11756 / RHM5</strain>
    </source>
</reference>
<accession>F2JKV4</accession>
<dbReference type="AlphaFoldDB" id="F2JKV4"/>
<feature type="domain" description="CBS" evidence="11">
    <location>
        <begin position="225"/>
        <end position="288"/>
    </location>
</feature>
<feature type="domain" description="CBS" evidence="11">
    <location>
        <begin position="291"/>
        <end position="348"/>
    </location>
</feature>